<evidence type="ECO:0000256" key="1">
    <source>
        <dbReference type="ARBA" id="ARBA00022801"/>
    </source>
</evidence>
<feature type="domain" description="HD-GYP" evidence="4">
    <location>
        <begin position="126"/>
        <end position="323"/>
    </location>
</feature>
<dbReference type="InterPro" id="IPR052020">
    <property type="entry name" value="Cyclic_di-GMP/3'3'-cGAMP_PDE"/>
</dbReference>
<dbReference type="CDD" id="cd00077">
    <property type="entry name" value="HDc"/>
    <property type="match status" value="1"/>
</dbReference>
<dbReference type="SMART" id="SM00448">
    <property type="entry name" value="REC"/>
    <property type="match status" value="1"/>
</dbReference>
<gene>
    <name evidence="5" type="ORF">SAMN05216234_1146</name>
</gene>
<dbReference type="SUPFAM" id="SSF109604">
    <property type="entry name" value="HD-domain/PDEase-like"/>
    <property type="match status" value="1"/>
</dbReference>
<dbReference type="EMBL" id="FOXB01000014">
    <property type="protein sequence ID" value="SFP29880.1"/>
    <property type="molecule type" value="Genomic_DNA"/>
</dbReference>
<dbReference type="SUPFAM" id="SSF52172">
    <property type="entry name" value="CheY-like"/>
    <property type="match status" value="1"/>
</dbReference>
<proteinExistence type="predicted"/>
<dbReference type="Pfam" id="PF13487">
    <property type="entry name" value="HD_5"/>
    <property type="match status" value="1"/>
</dbReference>
<dbReference type="PANTHER" id="PTHR45228">
    <property type="entry name" value="CYCLIC DI-GMP PHOSPHODIESTERASE TM_0186-RELATED"/>
    <property type="match status" value="1"/>
</dbReference>
<dbReference type="AlphaFoldDB" id="A0A1I5P7V2"/>
<feature type="domain" description="Response regulatory" evidence="3">
    <location>
        <begin position="3"/>
        <end position="119"/>
    </location>
</feature>
<sequence>MQRVLLCDDEMMNRKLASKILVKEGYEVVEAENGEEALALLDNESFDLILMDLMMPVMDGFEATKKIKENENTATIPLIIISALSDKEAIHKGLSLGADDYLLKPFDLIEFRLRISNALKMSRLQNSKSEKEILCIMAKMAEYRDNETSQHTVRVGEFSAFLAKLWGWDNERVELMRLTAPMHDVGKVGIADSILLKPGKLTEDEFEIMKNHAYIGYQLLTHKETPLLKLAAEIAYTHHEKYDGSGYPRGLKGDEIPESGAIVAIADVFDALTSERPYKKAFSIEKTLEILKDGSGKHFHPEILSLFLENIDKVIAIKEAHKDV</sequence>
<dbReference type="PANTHER" id="PTHR45228:SF1">
    <property type="entry name" value="CYCLIC DI-GMP PHOSPHODIESTERASE TM_0186"/>
    <property type="match status" value="1"/>
</dbReference>
<dbReference type="GO" id="GO:0009214">
    <property type="term" value="P:cyclic nucleotide catabolic process"/>
    <property type="evidence" value="ECO:0007669"/>
    <property type="project" value="UniProtKB-ARBA"/>
</dbReference>
<evidence type="ECO:0000259" key="3">
    <source>
        <dbReference type="PROSITE" id="PS50110"/>
    </source>
</evidence>
<dbReference type="Gene3D" id="1.10.3210.10">
    <property type="entry name" value="Hypothetical protein af1432"/>
    <property type="match status" value="1"/>
</dbReference>
<dbReference type="InterPro" id="IPR001789">
    <property type="entry name" value="Sig_transdc_resp-reg_receiver"/>
</dbReference>
<dbReference type="PROSITE" id="PS50110">
    <property type="entry name" value="RESPONSE_REGULATORY"/>
    <property type="match status" value="1"/>
</dbReference>
<dbReference type="InterPro" id="IPR003607">
    <property type="entry name" value="HD/PDEase_dom"/>
</dbReference>
<dbReference type="InterPro" id="IPR037522">
    <property type="entry name" value="HD_GYP_dom"/>
</dbReference>
<dbReference type="Proteomes" id="UP000199227">
    <property type="component" value="Unassembled WGS sequence"/>
</dbReference>
<dbReference type="STRING" id="223786.SAMN05216234_1146"/>
<organism evidence="5 6">
    <name type="scientific">Hydrogenimonas thermophila</name>
    <dbReference type="NCBI Taxonomy" id="223786"/>
    <lineage>
        <taxon>Bacteria</taxon>
        <taxon>Pseudomonadati</taxon>
        <taxon>Campylobacterota</taxon>
        <taxon>Epsilonproteobacteria</taxon>
        <taxon>Campylobacterales</taxon>
        <taxon>Hydrogenimonadaceae</taxon>
        <taxon>Hydrogenimonas</taxon>
    </lineage>
</organism>
<keyword evidence="2" id="KW-0597">Phosphoprotein</keyword>
<evidence type="ECO:0000259" key="4">
    <source>
        <dbReference type="PROSITE" id="PS51832"/>
    </source>
</evidence>
<dbReference type="Pfam" id="PF00072">
    <property type="entry name" value="Response_reg"/>
    <property type="match status" value="1"/>
</dbReference>
<protein>
    <submittedName>
        <fullName evidence="5">Putative two-component system response regulator</fullName>
    </submittedName>
</protein>
<dbReference type="GO" id="GO:0000160">
    <property type="term" value="P:phosphorelay signal transduction system"/>
    <property type="evidence" value="ECO:0007669"/>
    <property type="project" value="InterPro"/>
</dbReference>
<keyword evidence="6" id="KW-1185">Reference proteome</keyword>
<dbReference type="PROSITE" id="PS51832">
    <property type="entry name" value="HD_GYP"/>
    <property type="match status" value="1"/>
</dbReference>
<accession>A0A1I5P7V2</accession>
<name>A0A1I5P7V2_9BACT</name>
<keyword evidence="1" id="KW-0378">Hydrolase</keyword>
<evidence type="ECO:0000256" key="2">
    <source>
        <dbReference type="PROSITE-ProRule" id="PRU00169"/>
    </source>
</evidence>
<dbReference type="GO" id="GO:0004112">
    <property type="term" value="F:cyclic-nucleotide phosphodiesterase activity"/>
    <property type="evidence" value="ECO:0007669"/>
    <property type="project" value="UniProtKB-ARBA"/>
</dbReference>
<feature type="modified residue" description="4-aspartylphosphate" evidence="2">
    <location>
        <position position="52"/>
    </location>
</feature>
<evidence type="ECO:0000313" key="6">
    <source>
        <dbReference type="Proteomes" id="UP000199227"/>
    </source>
</evidence>
<reference evidence="5 6" key="1">
    <citation type="submission" date="2016-10" db="EMBL/GenBank/DDBJ databases">
        <authorList>
            <person name="de Groot N.N."/>
        </authorList>
    </citation>
    <scope>NUCLEOTIDE SEQUENCE [LARGE SCALE GENOMIC DNA]</scope>
    <source>
        <strain evidence="5 6">EP1-55-1</strain>
    </source>
</reference>
<dbReference type="Gene3D" id="3.40.50.2300">
    <property type="match status" value="1"/>
</dbReference>
<dbReference type="RefSeq" id="WP_177202003.1">
    <property type="nucleotide sequence ID" value="NZ_FOXB01000014.1"/>
</dbReference>
<evidence type="ECO:0000313" key="5">
    <source>
        <dbReference type="EMBL" id="SFP29880.1"/>
    </source>
</evidence>
<dbReference type="SMART" id="SM00471">
    <property type="entry name" value="HDc"/>
    <property type="match status" value="1"/>
</dbReference>
<dbReference type="InterPro" id="IPR011006">
    <property type="entry name" value="CheY-like_superfamily"/>
</dbReference>
<dbReference type="FunFam" id="1.10.3210.10:FF:000018">
    <property type="entry name" value="Two-component system response regulator"/>
    <property type="match status" value="1"/>
</dbReference>